<dbReference type="Gene3D" id="3.40.47.10">
    <property type="match status" value="1"/>
</dbReference>
<evidence type="ECO:0000256" key="3">
    <source>
        <dbReference type="ARBA" id="ARBA00022516"/>
    </source>
</evidence>
<keyword evidence="4" id="KW-0808">Transferase</keyword>
<reference evidence="10" key="1">
    <citation type="submission" date="2021-04" db="EMBL/GenBank/DDBJ databases">
        <title>novel species isolated from subtropical streams in China.</title>
        <authorList>
            <person name="Lu H."/>
        </authorList>
    </citation>
    <scope>NUCLEOTIDE SEQUENCE</scope>
    <source>
        <strain evidence="10">LFS511W</strain>
    </source>
</reference>
<dbReference type="Pfam" id="PF08541">
    <property type="entry name" value="ACP_syn_III_C"/>
    <property type="match status" value="1"/>
</dbReference>
<feature type="domain" description="Beta-ketoacyl-[acyl-carrier-protein] synthase III C-terminal" evidence="8">
    <location>
        <begin position="248"/>
        <end position="335"/>
    </location>
</feature>
<dbReference type="InterPro" id="IPR013747">
    <property type="entry name" value="ACP_syn_III_C"/>
</dbReference>
<keyword evidence="6" id="KW-0443">Lipid metabolism</keyword>
<name>A0A941I633_9BURK</name>
<evidence type="ECO:0000313" key="11">
    <source>
        <dbReference type="Proteomes" id="UP000680067"/>
    </source>
</evidence>
<comment type="caution">
    <text evidence="10">The sequence shown here is derived from an EMBL/GenBank/DDBJ whole genome shotgun (WGS) entry which is preliminary data.</text>
</comment>
<dbReference type="RefSeq" id="WP_212686494.1">
    <property type="nucleotide sequence ID" value="NZ_JAGSPN010000001.1"/>
</dbReference>
<evidence type="ECO:0000259" key="9">
    <source>
        <dbReference type="Pfam" id="PF08545"/>
    </source>
</evidence>
<dbReference type="Proteomes" id="UP000680067">
    <property type="component" value="Unassembled WGS sequence"/>
</dbReference>
<evidence type="ECO:0000256" key="2">
    <source>
        <dbReference type="ARBA" id="ARBA00008642"/>
    </source>
</evidence>
<keyword evidence="3" id="KW-0444">Lipid biosynthesis</keyword>
<dbReference type="EMBL" id="JAGSPN010000001">
    <property type="protein sequence ID" value="MBR7781165.1"/>
    <property type="molecule type" value="Genomic_DNA"/>
</dbReference>
<feature type="domain" description="Beta-ketoacyl-[acyl-carrier-protein] synthase III N-terminal" evidence="9">
    <location>
        <begin position="110"/>
        <end position="189"/>
    </location>
</feature>
<dbReference type="InterPro" id="IPR013751">
    <property type="entry name" value="ACP_syn_III_N"/>
</dbReference>
<evidence type="ECO:0000256" key="5">
    <source>
        <dbReference type="ARBA" id="ARBA00022832"/>
    </source>
</evidence>
<dbReference type="InterPro" id="IPR016039">
    <property type="entry name" value="Thiolase-like"/>
</dbReference>
<protein>
    <submittedName>
        <fullName evidence="10">Ketoacyl-ACP synthase III</fullName>
    </submittedName>
</protein>
<comment type="similarity">
    <text evidence="2">Belongs to the thiolase-like superfamily. FabH family.</text>
</comment>
<dbReference type="NCBIfam" id="NF006829">
    <property type="entry name" value="PRK09352.1"/>
    <property type="match status" value="1"/>
</dbReference>
<keyword evidence="7" id="KW-0275">Fatty acid biosynthesis</keyword>
<dbReference type="PANTHER" id="PTHR43091">
    <property type="entry name" value="3-OXOACYL-[ACYL-CARRIER-PROTEIN] SYNTHASE"/>
    <property type="match status" value="1"/>
</dbReference>
<accession>A0A941I633</accession>
<sequence length="344" mass="37713">MKRYAGITAISRFLPEAKLTNIELSEIFPEWSAEKIYEKTGILERRIAAENTMASDLATQAAVKLFDGTGISPDSVDFLLFCTQTPDYLLPSSSCLIHQRLALRSDCGALDINMGCSGFVYSLSVAVSMIESGMVQRVLVLCADTYSKLIQPGDRSVMPLFGDAGAAVMVELVESEKPCIHGFAFGTEGNGAKNLIVHHSACKKEYSEKSVFRDNSGEYRSAEYLYMDGPEILQFTLQKVPVLCQTILEKSQLDLDAIDLVVLHQANRFLLDALRKKLKVKQEKFAIELELTGNTVSCTIPLALIECIRKGSLKPGMTSILAGFGVGYSWAGCVIHSGEIRAFI</sequence>
<dbReference type="GO" id="GO:0004315">
    <property type="term" value="F:3-oxoacyl-[acyl-carrier-protein] synthase activity"/>
    <property type="evidence" value="ECO:0007669"/>
    <property type="project" value="InterPro"/>
</dbReference>
<organism evidence="10 11">
    <name type="scientific">Undibacterium luofuense</name>
    <dbReference type="NCBI Taxonomy" id="2828733"/>
    <lineage>
        <taxon>Bacteria</taxon>
        <taxon>Pseudomonadati</taxon>
        <taxon>Pseudomonadota</taxon>
        <taxon>Betaproteobacteria</taxon>
        <taxon>Burkholderiales</taxon>
        <taxon>Oxalobacteraceae</taxon>
        <taxon>Undibacterium</taxon>
    </lineage>
</organism>
<gene>
    <name evidence="10" type="ORF">KDM89_03340</name>
</gene>
<dbReference type="SUPFAM" id="SSF53901">
    <property type="entry name" value="Thiolase-like"/>
    <property type="match status" value="1"/>
</dbReference>
<comment type="pathway">
    <text evidence="1">Lipid metabolism.</text>
</comment>
<dbReference type="CDD" id="cd00830">
    <property type="entry name" value="KAS_III"/>
    <property type="match status" value="1"/>
</dbReference>
<keyword evidence="11" id="KW-1185">Reference proteome</keyword>
<evidence type="ECO:0000256" key="7">
    <source>
        <dbReference type="ARBA" id="ARBA00023160"/>
    </source>
</evidence>
<evidence type="ECO:0000256" key="4">
    <source>
        <dbReference type="ARBA" id="ARBA00022679"/>
    </source>
</evidence>
<evidence type="ECO:0000259" key="8">
    <source>
        <dbReference type="Pfam" id="PF08541"/>
    </source>
</evidence>
<dbReference type="Pfam" id="PF08545">
    <property type="entry name" value="ACP_syn_III"/>
    <property type="match status" value="1"/>
</dbReference>
<evidence type="ECO:0000313" key="10">
    <source>
        <dbReference type="EMBL" id="MBR7781165.1"/>
    </source>
</evidence>
<proteinExistence type="inferred from homology"/>
<dbReference type="AlphaFoldDB" id="A0A941I633"/>
<keyword evidence="5" id="KW-0276">Fatty acid metabolism</keyword>
<evidence type="ECO:0000256" key="1">
    <source>
        <dbReference type="ARBA" id="ARBA00005189"/>
    </source>
</evidence>
<dbReference type="PANTHER" id="PTHR43091:SF1">
    <property type="entry name" value="BETA-KETOACYL-[ACYL-CARRIER-PROTEIN] SYNTHASE III, CHLOROPLASTIC"/>
    <property type="match status" value="1"/>
</dbReference>
<dbReference type="GO" id="GO:0006633">
    <property type="term" value="P:fatty acid biosynthetic process"/>
    <property type="evidence" value="ECO:0007669"/>
    <property type="project" value="UniProtKB-KW"/>
</dbReference>
<evidence type="ECO:0000256" key="6">
    <source>
        <dbReference type="ARBA" id="ARBA00023098"/>
    </source>
</evidence>